<name>A0A1Y6K2W1_9CHLR</name>
<dbReference type="PROSITE" id="PS51257">
    <property type="entry name" value="PROKAR_LIPOPROTEIN"/>
    <property type="match status" value="1"/>
</dbReference>
<evidence type="ECO:0000259" key="1">
    <source>
        <dbReference type="PROSITE" id="PS50911"/>
    </source>
</evidence>
<dbReference type="AlphaFoldDB" id="A0A1Y6K2W1"/>
<gene>
    <name evidence="2" type="ORF">CFX1CAM_0950</name>
</gene>
<dbReference type="RefSeq" id="WP_087861912.1">
    <property type="nucleotide sequence ID" value="NZ_LT859958.1"/>
</dbReference>
<dbReference type="OrthoDB" id="9813368at2"/>
<keyword evidence="3" id="KW-1185">Reference proteome</keyword>
<protein>
    <recommendedName>
        <fullName evidence="1">Peptidase C51 domain-containing protein</fullName>
    </recommendedName>
</protein>
<evidence type="ECO:0000313" key="2">
    <source>
        <dbReference type="EMBL" id="SMX54015.1"/>
    </source>
</evidence>
<proteinExistence type="predicted"/>
<dbReference type="InterPro" id="IPR038765">
    <property type="entry name" value="Papain-like_cys_pep_sf"/>
</dbReference>
<sequence length="366" mass="41893">MHANKIIKATYLLLSVGTLLLVLLVPPGPTVSACDSSSLFSSSYFFIDDHNVHKELSFLDDSDFSFSYSDEFTLYERFRQETPYSEPEKILRRISLVDEQMFLDIDIWLKNGKAITNWLNGLSEIFDYKEVNLLESKTSSDKYTVAAISYTTGSYPSLQLSIEMKDHFVQLNHKFTNDINDLRMFVHIVKSIKLDNNTSLDEIFGTIITVSLENYYTLNQKLIDEKEVIISAERCCGLYSPGNPFQCCDTSSSLGNCTWHVFYMYGGVPFRGNADEWYYQVYITPGWESSNTPPYTSQNIGWHERGDMGHVAYITSHTSTVVSGSEQNWCQAGCPSRFYSRSASFFENYLYRIRDIIPTSPLLIID</sequence>
<dbReference type="InterPro" id="IPR007921">
    <property type="entry name" value="CHAP_dom"/>
</dbReference>
<dbReference type="SUPFAM" id="SSF54001">
    <property type="entry name" value="Cysteine proteinases"/>
    <property type="match status" value="1"/>
</dbReference>
<accession>A0A1Y6K2W1</accession>
<reference evidence="3" key="1">
    <citation type="submission" date="2017-05" db="EMBL/GenBank/DDBJ databases">
        <authorList>
            <person name="Kirkegaard R."/>
            <person name="Mcilroy J S."/>
        </authorList>
    </citation>
    <scope>NUCLEOTIDE SEQUENCE [LARGE SCALE GENOMIC DNA]</scope>
</reference>
<organism evidence="2 3">
    <name type="scientific">Candidatus Brevifilum fermentans</name>
    <dbReference type="NCBI Taxonomy" id="1986204"/>
    <lineage>
        <taxon>Bacteria</taxon>
        <taxon>Bacillati</taxon>
        <taxon>Chloroflexota</taxon>
        <taxon>Anaerolineae</taxon>
        <taxon>Anaerolineales</taxon>
        <taxon>Anaerolineaceae</taxon>
        <taxon>Candidatus Brevifilum</taxon>
    </lineage>
</organism>
<evidence type="ECO:0000313" key="3">
    <source>
        <dbReference type="Proteomes" id="UP000195514"/>
    </source>
</evidence>
<dbReference type="Proteomes" id="UP000195514">
    <property type="component" value="Chromosome I"/>
</dbReference>
<feature type="domain" description="Peptidase C51" evidence="1">
    <location>
        <begin position="232"/>
        <end position="351"/>
    </location>
</feature>
<dbReference type="EMBL" id="LT859958">
    <property type="protein sequence ID" value="SMX54015.1"/>
    <property type="molecule type" value="Genomic_DNA"/>
</dbReference>
<dbReference type="Pfam" id="PF05257">
    <property type="entry name" value="CHAP"/>
    <property type="match status" value="1"/>
</dbReference>
<dbReference type="PROSITE" id="PS50911">
    <property type="entry name" value="CHAP"/>
    <property type="match status" value="1"/>
</dbReference>
<dbReference type="KEGG" id="abat:CFX1CAM_0950"/>
<dbReference type="Gene3D" id="3.90.1720.10">
    <property type="entry name" value="endopeptidase domain like (from Nostoc punctiforme)"/>
    <property type="match status" value="1"/>
</dbReference>